<sequence length="531" mass="56497">MSDDLGPIQIELFKHLLASVAEEMGVRLMRSAYSPNIKERRDHSCAVFDAEGRLIAQAAHIPVHLGSAAASVCAVMDVFDPMSMRADDRFILNDPYAGGTHLPDVTAVAPVVVEGHDRPLFYVANRAHHADVGGSRPGSLPLSRSIDEEGVRFGPSRFDAEFINSFADQTRTPDERRGDLFAQMAGLELGIERMCDLCARQGTERTVHAGEALRGYTERMMRHVIADLPDGGYSFEDVLDNDPINPENGPVAIRVTVTIQGETATVDYSGSDGQMAGPLNAVRAITLAATQYVFRCLGPADVPDNAGLLAPLDVVTRPGSVVDAQAPAAVAGGNVETSQRIVDVLFGALAQATPERVPAASAGSMTNLTMGGDDHRRTPTEPFTYYETIAGGAGAGPRHDGASCVHVHMTNTLNTPVETFEHAYPVLIDGVRVHDDSGGAGLHRGGDGMVRTYRFTGPTEVTLIAERHMNSPYGLAGGQPGSPGRARLIRADGSTQELGGRFERRFEAGECLEVCTPAGGGWGTTEACDKL</sequence>
<dbReference type="RefSeq" id="WP_145446068.1">
    <property type="nucleotide sequence ID" value="NZ_CP036280.1"/>
</dbReference>
<organism evidence="2 3">
    <name type="scientific">Mucisphaera calidilacus</name>
    <dbReference type="NCBI Taxonomy" id="2527982"/>
    <lineage>
        <taxon>Bacteria</taxon>
        <taxon>Pseudomonadati</taxon>
        <taxon>Planctomycetota</taxon>
        <taxon>Phycisphaerae</taxon>
        <taxon>Phycisphaerales</taxon>
        <taxon>Phycisphaeraceae</taxon>
        <taxon>Mucisphaera</taxon>
    </lineage>
</organism>
<dbReference type="EMBL" id="CP036280">
    <property type="protein sequence ID" value="QDU71872.1"/>
    <property type="molecule type" value="Genomic_DNA"/>
</dbReference>
<dbReference type="Proteomes" id="UP000320386">
    <property type="component" value="Chromosome"/>
</dbReference>
<dbReference type="GO" id="GO:0017168">
    <property type="term" value="F:5-oxoprolinase (ATP-hydrolyzing) activity"/>
    <property type="evidence" value="ECO:0007669"/>
    <property type="project" value="TreeGrafter"/>
</dbReference>
<dbReference type="InterPro" id="IPR003692">
    <property type="entry name" value="Hydantoinase_B"/>
</dbReference>
<keyword evidence="2" id="KW-0436">Ligase</keyword>
<feature type="domain" description="Hydantoinase B/oxoprolinase" evidence="1">
    <location>
        <begin position="7"/>
        <end position="524"/>
    </location>
</feature>
<dbReference type="KEGG" id="mcad:Pan265_17290"/>
<dbReference type="Pfam" id="PF02538">
    <property type="entry name" value="Hydantoinase_B"/>
    <property type="match status" value="1"/>
</dbReference>
<dbReference type="PANTHER" id="PTHR11365">
    <property type="entry name" value="5-OXOPROLINASE RELATED"/>
    <property type="match status" value="1"/>
</dbReference>
<evidence type="ECO:0000259" key="1">
    <source>
        <dbReference type="Pfam" id="PF02538"/>
    </source>
</evidence>
<name>A0A518BY29_9BACT</name>
<dbReference type="GO" id="GO:0016874">
    <property type="term" value="F:ligase activity"/>
    <property type="evidence" value="ECO:0007669"/>
    <property type="project" value="UniProtKB-KW"/>
</dbReference>
<dbReference type="InterPro" id="IPR045079">
    <property type="entry name" value="Oxoprolinase-like"/>
</dbReference>
<keyword evidence="3" id="KW-1185">Reference proteome</keyword>
<accession>A0A518BY29</accession>
<dbReference type="PANTHER" id="PTHR11365:SF23">
    <property type="entry name" value="HYPOTHETICAL 5-OXOPROLINASE (EUROFUNG)-RELATED"/>
    <property type="match status" value="1"/>
</dbReference>
<reference evidence="2 3" key="1">
    <citation type="submission" date="2019-02" db="EMBL/GenBank/DDBJ databases">
        <title>Deep-cultivation of Planctomycetes and their phenomic and genomic characterization uncovers novel biology.</title>
        <authorList>
            <person name="Wiegand S."/>
            <person name="Jogler M."/>
            <person name="Boedeker C."/>
            <person name="Pinto D."/>
            <person name="Vollmers J."/>
            <person name="Rivas-Marin E."/>
            <person name="Kohn T."/>
            <person name="Peeters S.H."/>
            <person name="Heuer A."/>
            <person name="Rast P."/>
            <person name="Oberbeckmann S."/>
            <person name="Bunk B."/>
            <person name="Jeske O."/>
            <person name="Meyerdierks A."/>
            <person name="Storesund J.E."/>
            <person name="Kallscheuer N."/>
            <person name="Luecker S."/>
            <person name="Lage O.M."/>
            <person name="Pohl T."/>
            <person name="Merkel B.J."/>
            <person name="Hornburger P."/>
            <person name="Mueller R.-W."/>
            <person name="Bruemmer F."/>
            <person name="Labrenz M."/>
            <person name="Spormann A.M."/>
            <person name="Op den Camp H."/>
            <person name="Overmann J."/>
            <person name="Amann R."/>
            <person name="Jetten M.S.M."/>
            <person name="Mascher T."/>
            <person name="Medema M.H."/>
            <person name="Devos D.P."/>
            <person name="Kaster A.-K."/>
            <person name="Ovreas L."/>
            <person name="Rohde M."/>
            <person name="Galperin M.Y."/>
            <person name="Jogler C."/>
        </authorList>
    </citation>
    <scope>NUCLEOTIDE SEQUENCE [LARGE SCALE GENOMIC DNA]</scope>
    <source>
        <strain evidence="2 3">Pan265</strain>
    </source>
</reference>
<protein>
    <submittedName>
        <fullName evidence="2">Acetophenone carboxylase delta subunit</fullName>
        <ecNumber evidence="2">6.4.1.8</ecNumber>
    </submittedName>
</protein>
<dbReference type="AlphaFoldDB" id="A0A518BY29"/>
<dbReference type="EC" id="6.4.1.8" evidence="2"/>
<proteinExistence type="predicted"/>
<evidence type="ECO:0000313" key="2">
    <source>
        <dbReference type="EMBL" id="QDU71872.1"/>
    </source>
</evidence>
<gene>
    <name evidence="2" type="primary">apc4</name>
    <name evidence="2" type="ORF">Pan265_17290</name>
</gene>
<evidence type="ECO:0000313" key="3">
    <source>
        <dbReference type="Proteomes" id="UP000320386"/>
    </source>
</evidence>
<dbReference type="OrthoDB" id="9768323at2"/>
<dbReference type="GO" id="GO:0006749">
    <property type="term" value="P:glutathione metabolic process"/>
    <property type="evidence" value="ECO:0007669"/>
    <property type="project" value="TreeGrafter"/>
</dbReference>
<dbReference type="GO" id="GO:0005829">
    <property type="term" value="C:cytosol"/>
    <property type="evidence" value="ECO:0007669"/>
    <property type="project" value="TreeGrafter"/>
</dbReference>